<evidence type="ECO:0008006" key="4">
    <source>
        <dbReference type="Google" id="ProtNLM"/>
    </source>
</evidence>
<organism evidence="2 3">
    <name type="scientific">Beauveria asiatica</name>
    <dbReference type="NCBI Taxonomy" id="1069075"/>
    <lineage>
        <taxon>Eukaryota</taxon>
        <taxon>Fungi</taxon>
        <taxon>Dikarya</taxon>
        <taxon>Ascomycota</taxon>
        <taxon>Pezizomycotina</taxon>
        <taxon>Sordariomycetes</taxon>
        <taxon>Hypocreomycetidae</taxon>
        <taxon>Hypocreales</taxon>
        <taxon>Cordycipitaceae</taxon>
        <taxon>Beauveria</taxon>
    </lineage>
</organism>
<feature type="compositionally biased region" description="Basic and acidic residues" evidence="1">
    <location>
        <begin position="419"/>
        <end position="469"/>
    </location>
</feature>
<evidence type="ECO:0000313" key="2">
    <source>
        <dbReference type="EMBL" id="KAK8149868.1"/>
    </source>
</evidence>
<name>A0AAW0S664_9HYPO</name>
<protein>
    <recommendedName>
        <fullName evidence="4">Glutamic acid-rich protein</fullName>
    </recommendedName>
</protein>
<dbReference type="EMBL" id="JAAHCF010000035">
    <property type="protein sequence ID" value="KAK8149868.1"/>
    <property type="molecule type" value="Genomic_DNA"/>
</dbReference>
<feature type="region of interest" description="Disordered" evidence="1">
    <location>
        <begin position="56"/>
        <end position="77"/>
    </location>
</feature>
<feature type="region of interest" description="Disordered" evidence="1">
    <location>
        <begin position="392"/>
        <end position="497"/>
    </location>
</feature>
<accession>A0AAW0S664</accession>
<gene>
    <name evidence="2" type="ORF">G3M48_005306</name>
</gene>
<sequence length="635" mass="70655">MDVDAIQQRSLEVPMDDDLINYESDAVDYSLAAEQDLVQDFGDGAVPEAYVDARANAEPTYQSSDKTTDGASQSQTMDQAVKITDVAIGEDNDEQHIIEQAAEADLPFEADAAEAALDALTGNVADEIDYSLGEVVFTAEPIEKTHEEGFGEDAQDATENSAVDILQEKAEISWEDDVADNALGEAAKEENDAEEQYLVQTDLIRMENLTEQANVEADETESRDYRQDELQTLENASTWDTMDSTGGLQIEDKDLQFPSITVQYQGDEFPFLASGSEGFFSDSSILDDSMQNVFRGFHSQLKHEVKPEDELVLQIDELGLEFTESSPFSLTMRQILEVFELLIKNEDPDGRRTLYTYLFTKLNSARRYNFLVESATSGKGLGEIQHIFSQQSLRDNSDADPADDSAVSSEQPEEWSEEEYGHEHSDAHGEIDEHHDCQHEHHDELHDEHYDEHHDEYEDEHHDRLHEEYAAEEAEEYAAEDAGEHGEEYQQEPADDDHEGVEYFDEAFPQASEALHEDSSAIANADSAENAEADEHDDNFAHEHSSTTSTLQGDAEGTALADDETAVDAEADGPVFLAEANEDAEIDWRDDESELVGDGGSVTGKRSRDDNDEPDVDDEIGEEPQHIALSHLNAC</sequence>
<evidence type="ECO:0000313" key="3">
    <source>
        <dbReference type="Proteomes" id="UP001397290"/>
    </source>
</evidence>
<reference evidence="2 3" key="1">
    <citation type="submission" date="2020-02" db="EMBL/GenBank/DDBJ databases">
        <title>Comparative genomics of the hypocrealean fungal genus Beauvera.</title>
        <authorList>
            <person name="Showalter D.N."/>
            <person name="Bushley K.E."/>
            <person name="Rehner S.A."/>
        </authorList>
    </citation>
    <scope>NUCLEOTIDE SEQUENCE [LARGE SCALE GENOMIC DNA]</scope>
    <source>
        <strain evidence="2 3">ARSEF4384</strain>
    </source>
</reference>
<feature type="compositionally biased region" description="Acidic residues" evidence="1">
    <location>
        <begin position="610"/>
        <end position="622"/>
    </location>
</feature>
<dbReference type="Proteomes" id="UP001397290">
    <property type="component" value="Unassembled WGS sequence"/>
</dbReference>
<evidence type="ECO:0000256" key="1">
    <source>
        <dbReference type="SAM" id="MobiDB-lite"/>
    </source>
</evidence>
<comment type="caution">
    <text evidence="2">The sequence shown here is derived from an EMBL/GenBank/DDBJ whole genome shotgun (WGS) entry which is preliminary data.</text>
</comment>
<feature type="compositionally biased region" description="Acidic residues" evidence="1">
    <location>
        <begin position="470"/>
        <end position="481"/>
    </location>
</feature>
<feature type="compositionally biased region" description="Acidic residues" evidence="1">
    <location>
        <begin position="561"/>
        <end position="571"/>
    </location>
</feature>
<dbReference type="AlphaFoldDB" id="A0AAW0S664"/>
<feature type="region of interest" description="Disordered" evidence="1">
    <location>
        <begin position="540"/>
        <end position="635"/>
    </location>
</feature>
<dbReference type="Pfam" id="PF10336">
    <property type="entry name" value="DUF2420"/>
    <property type="match status" value="1"/>
</dbReference>
<feature type="compositionally biased region" description="Acidic residues" evidence="1">
    <location>
        <begin position="580"/>
        <end position="595"/>
    </location>
</feature>
<proteinExistence type="predicted"/>
<keyword evidence="3" id="KW-1185">Reference proteome</keyword>
<dbReference type="InterPro" id="IPR018822">
    <property type="entry name" value="UPF0646"/>
</dbReference>
<feature type="compositionally biased region" description="Polar residues" evidence="1">
    <location>
        <begin position="59"/>
        <end position="77"/>
    </location>
</feature>